<evidence type="ECO:0000259" key="1">
    <source>
        <dbReference type="Pfam" id="PF08241"/>
    </source>
</evidence>
<sequence length="206" mass="22619">MTANRRPPPTLVDATRLWVDSRPRYDAGLRWEGATLARLGARGEQCLDVGTGRRGLGARVAVTALGARQVRAVDLHQASVESARRALADLGDRVTVERADATALPVPDGSQDLVVSLHTLHHLPDWTAALAEYARVLRPGGRLAYTELTARLLDARWFRLVSRHPADRFTEDELLVGLEDAGFDVPARTHRSRAGGRWLLGVATRR</sequence>
<accession>A0A1I1KU66</accession>
<dbReference type="InterPro" id="IPR029063">
    <property type="entry name" value="SAM-dependent_MTases_sf"/>
</dbReference>
<dbReference type="Pfam" id="PF08241">
    <property type="entry name" value="Methyltransf_11"/>
    <property type="match status" value="1"/>
</dbReference>
<dbReference type="PANTHER" id="PTHR43591">
    <property type="entry name" value="METHYLTRANSFERASE"/>
    <property type="match status" value="1"/>
</dbReference>
<dbReference type="AlphaFoldDB" id="A0A1I1KU66"/>
<reference evidence="3" key="1">
    <citation type="submission" date="2016-10" db="EMBL/GenBank/DDBJ databases">
        <authorList>
            <person name="Varghese N."/>
            <person name="Submissions S."/>
        </authorList>
    </citation>
    <scope>NUCLEOTIDE SEQUENCE [LARGE SCALE GENOMIC DNA]</scope>
    <source>
        <strain evidence="3">DSM 45962</strain>
    </source>
</reference>
<name>A0A1I1KU66_9ACTN</name>
<dbReference type="Proteomes" id="UP000199022">
    <property type="component" value="Unassembled WGS sequence"/>
</dbReference>
<evidence type="ECO:0000313" key="3">
    <source>
        <dbReference type="Proteomes" id="UP000199022"/>
    </source>
</evidence>
<keyword evidence="2" id="KW-0489">Methyltransferase</keyword>
<dbReference type="EMBL" id="FOMD01000001">
    <property type="protein sequence ID" value="SFC64271.1"/>
    <property type="molecule type" value="Genomic_DNA"/>
</dbReference>
<evidence type="ECO:0000313" key="2">
    <source>
        <dbReference type="EMBL" id="SFC64271.1"/>
    </source>
</evidence>
<dbReference type="Gene3D" id="3.40.50.150">
    <property type="entry name" value="Vaccinia Virus protein VP39"/>
    <property type="match status" value="1"/>
</dbReference>
<dbReference type="InterPro" id="IPR013216">
    <property type="entry name" value="Methyltransf_11"/>
</dbReference>
<dbReference type="GO" id="GO:0008757">
    <property type="term" value="F:S-adenosylmethionine-dependent methyltransferase activity"/>
    <property type="evidence" value="ECO:0007669"/>
    <property type="project" value="InterPro"/>
</dbReference>
<keyword evidence="3" id="KW-1185">Reference proteome</keyword>
<dbReference type="RefSeq" id="WP_091555969.1">
    <property type="nucleotide sequence ID" value="NZ_BNAC01000003.1"/>
</dbReference>
<organism evidence="2 3">
    <name type="scientific">Klenkia taihuensis</name>
    <dbReference type="NCBI Taxonomy" id="1225127"/>
    <lineage>
        <taxon>Bacteria</taxon>
        <taxon>Bacillati</taxon>
        <taxon>Actinomycetota</taxon>
        <taxon>Actinomycetes</taxon>
        <taxon>Geodermatophilales</taxon>
        <taxon>Geodermatophilaceae</taxon>
        <taxon>Klenkia</taxon>
    </lineage>
</organism>
<gene>
    <name evidence="2" type="ORF">SAMN05661030_1531</name>
</gene>
<proteinExistence type="predicted"/>
<dbReference type="PANTHER" id="PTHR43591:SF97">
    <property type="entry name" value="CLASS I SAM-DEPENDENT METHYLTRANSFERASE"/>
    <property type="match status" value="1"/>
</dbReference>
<keyword evidence="2" id="KW-0808">Transferase</keyword>
<feature type="domain" description="Methyltransferase type 11" evidence="1">
    <location>
        <begin position="47"/>
        <end position="144"/>
    </location>
</feature>
<dbReference type="STRING" id="1225127.SAMN05661030_1531"/>
<dbReference type="GO" id="GO:0032259">
    <property type="term" value="P:methylation"/>
    <property type="evidence" value="ECO:0007669"/>
    <property type="project" value="UniProtKB-KW"/>
</dbReference>
<dbReference type="OrthoDB" id="9810247at2"/>
<protein>
    <submittedName>
        <fullName evidence="2">Methyltransferase domain-containing protein</fullName>
    </submittedName>
</protein>
<dbReference type="SUPFAM" id="SSF53335">
    <property type="entry name" value="S-adenosyl-L-methionine-dependent methyltransferases"/>
    <property type="match status" value="1"/>
</dbReference>
<dbReference type="CDD" id="cd02440">
    <property type="entry name" value="AdoMet_MTases"/>
    <property type="match status" value="1"/>
</dbReference>